<dbReference type="Proteomes" id="UP000663853">
    <property type="component" value="Unassembled WGS sequence"/>
</dbReference>
<comment type="caution">
    <text evidence="4">The sequence shown here is derived from an EMBL/GenBank/DDBJ whole genome shotgun (WGS) entry which is preliminary data.</text>
</comment>
<name>A0A8H3CP78_9AGAM</name>
<keyword evidence="2" id="KW-0472">Membrane</keyword>
<dbReference type="AlphaFoldDB" id="A0A8H3CP78"/>
<dbReference type="GO" id="GO:0044695">
    <property type="term" value="C:Dsc E3 ubiquitin ligase complex"/>
    <property type="evidence" value="ECO:0007669"/>
    <property type="project" value="InterPro"/>
</dbReference>
<evidence type="ECO:0000256" key="2">
    <source>
        <dbReference type="SAM" id="Phobius"/>
    </source>
</evidence>
<keyword evidence="2" id="KW-0812">Transmembrane</keyword>
<organism evidence="4 5">
    <name type="scientific">Rhizoctonia solani</name>
    <dbReference type="NCBI Taxonomy" id="456999"/>
    <lineage>
        <taxon>Eukaryota</taxon>
        <taxon>Fungi</taxon>
        <taxon>Dikarya</taxon>
        <taxon>Basidiomycota</taxon>
        <taxon>Agaricomycotina</taxon>
        <taxon>Agaricomycetes</taxon>
        <taxon>Cantharellales</taxon>
        <taxon>Ceratobasidiaceae</taxon>
        <taxon>Rhizoctonia</taxon>
    </lineage>
</organism>
<accession>A0A8H3CP78</accession>
<feature type="transmembrane region" description="Helical" evidence="2">
    <location>
        <begin position="61"/>
        <end position="80"/>
    </location>
</feature>
<dbReference type="EMBL" id="CAJMXA010003103">
    <property type="protein sequence ID" value="CAE6491234.1"/>
    <property type="molecule type" value="Genomic_DNA"/>
</dbReference>
<feature type="transmembrane region" description="Helical" evidence="2">
    <location>
        <begin position="100"/>
        <end position="119"/>
    </location>
</feature>
<dbReference type="PANTHER" id="PTHR39405">
    <property type="entry name" value="DSC E3 UBIQUITIN LIGASE COMPLEX SUBUNIT 4"/>
    <property type="match status" value="1"/>
</dbReference>
<dbReference type="Pfam" id="PF08508">
    <property type="entry name" value="DUF1746"/>
    <property type="match status" value="1"/>
</dbReference>
<feature type="region of interest" description="Disordered" evidence="1">
    <location>
        <begin position="137"/>
        <end position="168"/>
    </location>
</feature>
<dbReference type="GO" id="GO:0032933">
    <property type="term" value="P:SREBP signaling pathway"/>
    <property type="evidence" value="ECO:0007669"/>
    <property type="project" value="InterPro"/>
</dbReference>
<feature type="domain" description="DUF1746" evidence="3">
    <location>
        <begin position="13"/>
        <end position="115"/>
    </location>
</feature>
<gene>
    <name evidence="4" type="ORF">RDB_LOCUS101503</name>
</gene>
<evidence type="ECO:0000313" key="4">
    <source>
        <dbReference type="EMBL" id="CAE6491234.1"/>
    </source>
</evidence>
<dbReference type="PANTHER" id="PTHR39405:SF1">
    <property type="entry name" value="DSC E3 UBIQUITIN LIGASE COMPLEX SUBUNIT 4"/>
    <property type="match status" value="1"/>
</dbReference>
<dbReference type="InterPro" id="IPR038967">
    <property type="entry name" value="Dsc4-like"/>
</dbReference>
<feature type="transmembrane region" description="Helical" evidence="2">
    <location>
        <begin position="20"/>
        <end position="41"/>
    </location>
</feature>
<sequence length="264" mass="29408">MFYHAQRNHLLQSLDRLSYVYISYSYLLAPSLTALIARLVAQYRITVLRDVQPTYPLRFHLIILLLITAGPLLRHIFGGVSQGSGVLLDFVGRGTPTHPVQALVIDLLLLLFQLVQLTISYETARWKPEVPDPLFAPPVPVEPLQTTPTPKPRSKRSQRRLRQTHPRTTRAGYRDVIENRTHRVQTSTDTFPLTTAVINLPLRTLARLLLHSAPSEEGFDLPGPVTDGRRRVGLAAQLVIALLRMRAARQGGGGGGQGQLQSQS</sequence>
<feature type="compositionally biased region" description="Basic residues" evidence="1">
    <location>
        <begin position="152"/>
        <end position="168"/>
    </location>
</feature>
<protein>
    <recommendedName>
        <fullName evidence="3">DUF1746 domain-containing protein</fullName>
    </recommendedName>
</protein>
<proteinExistence type="predicted"/>
<evidence type="ECO:0000259" key="3">
    <source>
        <dbReference type="Pfam" id="PF08508"/>
    </source>
</evidence>
<keyword evidence="2" id="KW-1133">Transmembrane helix</keyword>
<dbReference type="InterPro" id="IPR013715">
    <property type="entry name" value="DUF1746"/>
</dbReference>
<evidence type="ECO:0000313" key="5">
    <source>
        <dbReference type="Proteomes" id="UP000663853"/>
    </source>
</evidence>
<evidence type="ECO:0000256" key="1">
    <source>
        <dbReference type="SAM" id="MobiDB-lite"/>
    </source>
</evidence>
<dbReference type="GO" id="GO:0005783">
    <property type="term" value="C:endoplasmic reticulum"/>
    <property type="evidence" value="ECO:0007669"/>
    <property type="project" value="TreeGrafter"/>
</dbReference>
<reference evidence="4" key="1">
    <citation type="submission" date="2021-01" db="EMBL/GenBank/DDBJ databases">
        <authorList>
            <person name="Kaushik A."/>
        </authorList>
    </citation>
    <scope>NUCLEOTIDE SEQUENCE</scope>
    <source>
        <strain evidence="4">AG6-10EEA</strain>
    </source>
</reference>